<dbReference type="PATRIC" id="fig|1235802.3.peg.5097"/>
<evidence type="ECO:0000313" key="2">
    <source>
        <dbReference type="EMBL" id="EMZ20723.1"/>
    </source>
</evidence>
<feature type="transmembrane region" description="Helical" evidence="1">
    <location>
        <begin position="369"/>
        <end position="390"/>
    </location>
</feature>
<evidence type="ECO:0000256" key="1">
    <source>
        <dbReference type="SAM" id="Phobius"/>
    </source>
</evidence>
<feature type="transmembrane region" description="Helical" evidence="1">
    <location>
        <begin position="209"/>
        <end position="230"/>
    </location>
</feature>
<dbReference type="eggNOG" id="ENOG502Z7PW">
    <property type="taxonomic scope" value="Bacteria"/>
</dbReference>
<feature type="transmembrane region" description="Helical" evidence="1">
    <location>
        <begin position="313"/>
        <end position="337"/>
    </location>
</feature>
<dbReference type="Pfam" id="PF09546">
    <property type="entry name" value="Spore_III_AE"/>
    <property type="match status" value="1"/>
</dbReference>
<comment type="caution">
    <text evidence="2">The sequence shown here is derived from an EMBL/GenBank/DDBJ whole genome shotgun (WGS) entry which is preliminary data.</text>
</comment>
<feature type="transmembrane region" description="Helical" evidence="1">
    <location>
        <begin position="137"/>
        <end position="155"/>
    </location>
</feature>
<dbReference type="EMBL" id="AQFT01000140">
    <property type="protein sequence ID" value="EMZ20723.1"/>
    <property type="molecule type" value="Genomic_DNA"/>
</dbReference>
<protein>
    <submittedName>
        <fullName evidence="2">Stage III sporulation protein AE</fullName>
    </submittedName>
</protein>
<keyword evidence="3" id="KW-1185">Reference proteome</keyword>
<organism evidence="2 3">
    <name type="scientific">Eubacterium plexicaudatum ASF492</name>
    <dbReference type="NCBI Taxonomy" id="1235802"/>
    <lineage>
        <taxon>Bacteria</taxon>
        <taxon>Bacillati</taxon>
        <taxon>Bacillota</taxon>
        <taxon>Clostridia</taxon>
        <taxon>Eubacteriales</taxon>
        <taxon>Eubacteriaceae</taxon>
        <taxon>Eubacterium</taxon>
    </lineage>
</organism>
<keyword evidence="1" id="KW-0812">Transmembrane</keyword>
<name>N2A2L6_9FIRM</name>
<feature type="transmembrane region" description="Helical" evidence="1">
    <location>
        <begin position="108"/>
        <end position="125"/>
    </location>
</feature>
<evidence type="ECO:0000313" key="3">
    <source>
        <dbReference type="Proteomes" id="UP000012589"/>
    </source>
</evidence>
<dbReference type="OrthoDB" id="1706761at2"/>
<keyword evidence="1" id="KW-0472">Membrane</keyword>
<accession>N2A2L6</accession>
<dbReference type="HOGENOM" id="CLU_046838_0_0_9"/>
<gene>
    <name evidence="2" type="ORF">C823_04840</name>
</gene>
<dbReference type="STRING" id="1235802.C823_04840"/>
<dbReference type="Proteomes" id="UP000012589">
    <property type="component" value="Unassembled WGS sequence"/>
</dbReference>
<keyword evidence="1" id="KW-1133">Transmembrane helix</keyword>
<dbReference type="PROSITE" id="PS51257">
    <property type="entry name" value="PROKAR_LIPOPROTEIN"/>
    <property type="match status" value="1"/>
</dbReference>
<sequence>MKLRKQTTGTVWAVMWTIIFLFGSCDHIVQAGQEAYDTDAMRTEAQQLLSDLGLSDIDAYLQQEDLGQITFSQLVQELMSNGVSFGFASIGETLKQAVFADYYENRSVLIQILMLALAFSILLQMTSSIQKKYISDLGFLGVYLILMMLLLRLFMLMTGSVENFFTKLVDFMRVLQPAFCLSMVFSSGSISAGAYYQLLLLLIHLIDTVFAKILLPVVQVYMVLQLVNYLTQERFSGIAGLLADSVSWCIKLFTTALVGLNIVQGLLAPGIDGLKRSLASGAVRSIPGAGQMINSMTEILAGSALLIKNSVGVAALLILIVISFLPLVKTAVFMVLYRACAAFMEPMADKRFCAAVSALGQSAALYLKLMFYAVLLFFLTTAIICAATSISV</sequence>
<reference evidence="2 3" key="1">
    <citation type="journal article" date="2014" name="Genome Announc.">
        <title>Draft genome sequences of the altered schaedler flora, a defined bacterial community from gnotobiotic mice.</title>
        <authorList>
            <person name="Wannemuehler M.J."/>
            <person name="Overstreet A.M."/>
            <person name="Ward D.V."/>
            <person name="Phillips G.J."/>
        </authorList>
    </citation>
    <scope>NUCLEOTIDE SEQUENCE [LARGE SCALE GENOMIC DNA]</scope>
    <source>
        <strain evidence="2 3">ASF492</strain>
    </source>
</reference>
<feature type="transmembrane region" description="Helical" evidence="1">
    <location>
        <begin position="175"/>
        <end position="202"/>
    </location>
</feature>
<dbReference type="InterPro" id="IPR014194">
    <property type="entry name" value="Spore_III_AE"/>
</dbReference>
<proteinExistence type="predicted"/>
<dbReference type="AlphaFoldDB" id="N2A2L6"/>